<proteinExistence type="predicted"/>
<evidence type="ECO:0000313" key="5">
    <source>
        <dbReference type="Proteomes" id="UP000198521"/>
    </source>
</evidence>
<protein>
    <recommendedName>
        <fullName evidence="3">Signal transduction histidine kinase internal region domain-containing protein</fullName>
    </recommendedName>
</protein>
<evidence type="ECO:0000256" key="2">
    <source>
        <dbReference type="SAM" id="Phobius"/>
    </source>
</evidence>
<keyword evidence="2" id="KW-1133">Transmembrane helix</keyword>
<keyword evidence="2" id="KW-0812">Transmembrane</keyword>
<feature type="transmembrane region" description="Helical" evidence="2">
    <location>
        <begin position="43"/>
        <end position="65"/>
    </location>
</feature>
<accession>A0A1H7VVM1</accession>
<feature type="transmembrane region" description="Helical" evidence="2">
    <location>
        <begin position="119"/>
        <end position="138"/>
    </location>
</feature>
<dbReference type="GO" id="GO:0016020">
    <property type="term" value="C:membrane"/>
    <property type="evidence" value="ECO:0007669"/>
    <property type="project" value="InterPro"/>
</dbReference>
<feature type="domain" description="Signal transduction histidine kinase internal region" evidence="3">
    <location>
        <begin position="166"/>
        <end position="242"/>
    </location>
</feature>
<evidence type="ECO:0000313" key="4">
    <source>
        <dbReference type="EMBL" id="SEM13301.1"/>
    </source>
</evidence>
<organism evidence="4 5">
    <name type="scientific">Aquimarina amphilecti</name>
    <dbReference type="NCBI Taxonomy" id="1038014"/>
    <lineage>
        <taxon>Bacteria</taxon>
        <taxon>Pseudomonadati</taxon>
        <taxon>Bacteroidota</taxon>
        <taxon>Flavobacteriia</taxon>
        <taxon>Flavobacteriales</taxon>
        <taxon>Flavobacteriaceae</taxon>
        <taxon>Aquimarina</taxon>
    </lineage>
</organism>
<name>A0A1H7VVM1_AQUAM</name>
<dbReference type="PANTHER" id="PTHR34220:SF7">
    <property type="entry name" value="SENSOR HISTIDINE KINASE YPDA"/>
    <property type="match status" value="1"/>
</dbReference>
<reference evidence="4 5" key="1">
    <citation type="submission" date="2016-10" db="EMBL/GenBank/DDBJ databases">
        <authorList>
            <person name="de Groot N.N."/>
        </authorList>
    </citation>
    <scope>NUCLEOTIDE SEQUENCE [LARGE SCALE GENOMIC DNA]</scope>
    <source>
        <strain evidence="4 5">DSM 25232</strain>
    </source>
</reference>
<dbReference type="EMBL" id="FOAB01000009">
    <property type="protein sequence ID" value="SEM13301.1"/>
    <property type="molecule type" value="Genomic_DNA"/>
</dbReference>
<dbReference type="OrthoDB" id="9809908at2"/>
<feature type="transmembrane region" description="Helical" evidence="2">
    <location>
        <begin position="77"/>
        <end position="99"/>
    </location>
</feature>
<dbReference type="Proteomes" id="UP000198521">
    <property type="component" value="Unassembled WGS sequence"/>
</dbReference>
<dbReference type="Gene3D" id="3.30.565.10">
    <property type="entry name" value="Histidine kinase-like ATPase, C-terminal domain"/>
    <property type="match status" value="1"/>
</dbReference>
<dbReference type="STRING" id="1038014.SAMN04487910_4226"/>
<evidence type="ECO:0000256" key="1">
    <source>
        <dbReference type="SAM" id="Coils"/>
    </source>
</evidence>
<keyword evidence="5" id="KW-1185">Reference proteome</keyword>
<keyword evidence="2" id="KW-0472">Membrane</keyword>
<gene>
    <name evidence="4" type="ORF">SAMN04487910_4226</name>
</gene>
<sequence>MISRDFILKKIVKLLLHVIFWITVLLSYSYFFGHNTENLNYVFSFSLFLMPVTIGTTYTVTEVLIPKYLIKEKYLLFILYCIYMIIISAFFIVISFFYGLIFLSSLKYEGMAPMTRTPLFPFIAVYFVVFIASALSLAQHNYKSTSVNQELKNRILEAQLKLKEQELNYLKMQIHPHFLFNTLNTLYGFALKKSEDTPEMILKLSNLLDYLLYQSDKPLVSLQEEINHIEDYVALEKMRFSDVLDISLDFENIKITTEVAPMLLIPFVENSFKHGQIINQKLSIHMSLKCIDNEIHFSIKNSAHTFTEKDKNGIGLSNIIKRLSLVYKDNHELTISKDQNWYTVQLILKNLKTPTNEF</sequence>
<dbReference type="PANTHER" id="PTHR34220">
    <property type="entry name" value="SENSOR HISTIDINE KINASE YPDA"/>
    <property type="match status" value="1"/>
</dbReference>
<keyword evidence="1" id="KW-0175">Coiled coil</keyword>
<dbReference type="GO" id="GO:0000155">
    <property type="term" value="F:phosphorelay sensor kinase activity"/>
    <property type="evidence" value="ECO:0007669"/>
    <property type="project" value="InterPro"/>
</dbReference>
<evidence type="ECO:0000259" key="3">
    <source>
        <dbReference type="Pfam" id="PF06580"/>
    </source>
</evidence>
<dbReference type="AlphaFoldDB" id="A0A1H7VVM1"/>
<dbReference type="InterPro" id="IPR036890">
    <property type="entry name" value="HATPase_C_sf"/>
</dbReference>
<feature type="coiled-coil region" evidence="1">
    <location>
        <begin position="146"/>
        <end position="173"/>
    </location>
</feature>
<feature type="transmembrane region" description="Helical" evidence="2">
    <location>
        <begin position="12"/>
        <end position="31"/>
    </location>
</feature>
<dbReference type="InterPro" id="IPR010559">
    <property type="entry name" value="Sig_transdc_His_kin_internal"/>
</dbReference>
<dbReference type="InterPro" id="IPR050640">
    <property type="entry name" value="Bact_2-comp_sensor_kinase"/>
</dbReference>
<dbReference type="Pfam" id="PF06580">
    <property type="entry name" value="His_kinase"/>
    <property type="match status" value="1"/>
</dbReference>